<keyword evidence="2" id="KW-0812">Transmembrane</keyword>
<reference evidence="3" key="1">
    <citation type="submission" date="2020-11" db="EMBL/GenBank/DDBJ databases">
        <title>Carbohydrate-dependent, anaerobic sulfur respiration: A novel catabolism in halophilic archaea.</title>
        <authorList>
            <person name="Sorokin D.Y."/>
            <person name="Messina E."/>
            <person name="Smedile F."/>
            <person name="La Cono V."/>
            <person name="Hallsworth J.E."/>
            <person name="Yakimov M.M."/>
        </authorList>
    </citation>
    <scope>NUCLEOTIDE SEQUENCE</scope>
    <source>
        <strain evidence="3">HSR-Bgl</strain>
    </source>
</reference>
<evidence type="ECO:0000256" key="2">
    <source>
        <dbReference type="SAM" id="Phobius"/>
    </source>
</evidence>
<dbReference type="GeneID" id="68860437"/>
<dbReference type="RefSeq" id="WP_229125860.1">
    <property type="nucleotide sequence ID" value="NZ_CP064789.1"/>
</dbReference>
<evidence type="ECO:0008006" key="5">
    <source>
        <dbReference type="Google" id="ProtNLM"/>
    </source>
</evidence>
<organism evidence="3 4">
    <name type="scientific">Halapricum desulfuricans</name>
    <dbReference type="NCBI Taxonomy" id="2841257"/>
    <lineage>
        <taxon>Archaea</taxon>
        <taxon>Methanobacteriati</taxon>
        <taxon>Methanobacteriota</taxon>
        <taxon>Stenosarchaea group</taxon>
        <taxon>Halobacteria</taxon>
        <taxon>Halobacteriales</taxon>
        <taxon>Haloarculaceae</taxon>
        <taxon>Halapricum</taxon>
    </lineage>
</organism>
<keyword evidence="2" id="KW-1133">Transmembrane helix</keyword>
<feature type="region of interest" description="Disordered" evidence="1">
    <location>
        <begin position="178"/>
        <end position="197"/>
    </location>
</feature>
<name>A0A897NAB0_9EURY</name>
<feature type="transmembrane region" description="Helical" evidence="2">
    <location>
        <begin position="6"/>
        <end position="22"/>
    </location>
</feature>
<dbReference type="AlphaFoldDB" id="A0A897NAB0"/>
<dbReference type="Proteomes" id="UP000663305">
    <property type="component" value="Chromosome"/>
</dbReference>
<sequence length="219" mass="23630">MSRNRLQTLVFTLLLAVVVRYYRRRERTIRESLTLSQQWAARDGGHTPEAVSATDSTALERAGSLLNARPEEVPDRVEALDGTVRELRSALEKSRANWADRWWDARTAEPLATDRPHVTIVQLPDGSLDDAEAIAKRALDDPLGVTIVTALAEGALAVAVGPDLDDQRADEIAREVATEAGGGAGGGPEFATGGGEADRLAEAAREVRDRLHTEAGFDV</sequence>
<dbReference type="EMBL" id="CP064789">
    <property type="protein sequence ID" value="QSG11340.1"/>
    <property type="molecule type" value="Genomic_DNA"/>
</dbReference>
<proteinExistence type="predicted"/>
<protein>
    <recommendedName>
        <fullName evidence="5">DHHA1 domain-containing protein</fullName>
    </recommendedName>
</protein>
<dbReference type="Gene3D" id="3.10.310.40">
    <property type="match status" value="1"/>
</dbReference>
<accession>A0A897NAB0</accession>
<evidence type="ECO:0000256" key="1">
    <source>
        <dbReference type="SAM" id="MobiDB-lite"/>
    </source>
</evidence>
<evidence type="ECO:0000313" key="4">
    <source>
        <dbReference type="Proteomes" id="UP000663305"/>
    </source>
</evidence>
<keyword evidence="2" id="KW-0472">Membrane</keyword>
<gene>
    <name evidence="3" type="ORF">HSBGL_0910</name>
</gene>
<evidence type="ECO:0000313" key="3">
    <source>
        <dbReference type="EMBL" id="QSG11340.1"/>
    </source>
</evidence>
<feature type="compositionally biased region" description="Gly residues" evidence="1">
    <location>
        <begin position="180"/>
        <end position="195"/>
    </location>
</feature>